<feature type="region of interest" description="Disordered" evidence="1">
    <location>
        <begin position="44"/>
        <end position="83"/>
    </location>
</feature>
<keyword evidence="3" id="KW-1185">Reference proteome</keyword>
<dbReference type="AlphaFoldDB" id="A0A183TRZ9"/>
<sequence length="83" mass="9501">MFAFDITWREEAMHMAFYLINESSHQPLDVAKPMPPYRAYPSISSPWKSEESRHQFSDGSMALGPSTVHHLLARPSKSPRRGN</sequence>
<proteinExistence type="predicted"/>
<dbReference type="EMBL" id="UYSU01046793">
    <property type="protein sequence ID" value="VDM05633.1"/>
    <property type="molecule type" value="Genomic_DNA"/>
</dbReference>
<evidence type="ECO:0000313" key="3">
    <source>
        <dbReference type="Proteomes" id="UP000275846"/>
    </source>
</evidence>
<protein>
    <submittedName>
        <fullName evidence="4">Bestrophin homolog</fullName>
    </submittedName>
</protein>
<organism evidence="4">
    <name type="scientific">Schistocephalus solidus</name>
    <name type="common">Tapeworm</name>
    <dbReference type="NCBI Taxonomy" id="70667"/>
    <lineage>
        <taxon>Eukaryota</taxon>
        <taxon>Metazoa</taxon>
        <taxon>Spiralia</taxon>
        <taxon>Lophotrochozoa</taxon>
        <taxon>Platyhelminthes</taxon>
        <taxon>Cestoda</taxon>
        <taxon>Eucestoda</taxon>
        <taxon>Diphyllobothriidea</taxon>
        <taxon>Diphyllobothriidae</taxon>
        <taxon>Schistocephalus</taxon>
    </lineage>
</organism>
<dbReference type="Proteomes" id="UP000275846">
    <property type="component" value="Unassembled WGS sequence"/>
</dbReference>
<name>A0A183TRZ9_SCHSO</name>
<accession>A0A183TRZ9</accession>
<evidence type="ECO:0000313" key="2">
    <source>
        <dbReference type="EMBL" id="VDM05633.1"/>
    </source>
</evidence>
<gene>
    <name evidence="2" type="ORF">SSLN_LOCUS19247</name>
</gene>
<dbReference type="WBParaSite" id="SSLN_0001997301-mRNA-1">
    <property type="protein sequence ID" value="SSLN_0001997301-mRNA-1"/>
    <property type="gene ID" value="SSLN_0001997301"/>
</dbReference>
<reference evidence="2 3" key="2">
    <citation type="submission" date="2018-11" db="EMBL/GenBank/DDBJ databases">
        <authorList>
            <consortium name="Pathogen Informatics"/>
        </authorList>
    </citation>
    <scope>NUCLEOTIDE SEQUENCE [LARGE SCALE GENOMIC DNA]</scope>
    <source>
        <strain evidence="2 3">NST_G2</strain>
    </source>
</reference>
<evidence type="ECO:0000313" key="4">
    <source>
        <dbReference type="WBParaSite" id="SSLN_0001997301-mRNA-1"/>
    </source>
</evidence>
<evidence type="ECO:0000256" key="1">
    <source>
        <dbReference type="SAM" id="MobiDB-lite"/>
    </source>
</evidence>
<reference evidence="4" key="1">
    <citation type="submission" date="2016-06" db="UniProtKB">
        <authorList>
            <consortium name="WormBaseParasite"/>
        </authorList>
    </citation>
    <scope>IDENTIFICATION</scope>
</reference>